<dbReference type="GO" id="GO:0005840">
    <property type="term" value="C:ribosome"/>
    <property type="evidence" value="ECO:0007669"/>
    <property type="project" value="UniProtKB-KW"/>
</dbReference>
<evidence type="ECO:0000256" key="3">
    <source>
        <dbReference type="ARBA" id="ARBA00023274"/>
    </source>
</evidence>
<dbReference type="InterPro" id="IPR038584">
    <property type="entry name" value="Ribosomal_bL33_sf"/>
</dbReference>
<evidence type="ECO:0000313" key="6">
    <source>
        <dbReference type="EMBL" id="OGY97203.1"/>
    </source>
</evidence>
<dbReference type="EMBL" id="MHKU01000006">
    <property type="protein sequence ID" value="OGY97203.1"/>
    <property type="molecule type" value="Genomic_DNA"/>
</dbReference>
<dbReference type="Proteomes" id="UP000176648">
    <property type="component" value="Unassembled WGS sequence"/>
</dbReference>
<organism evidence="6 7">
    <name type="scientific">Candidatus Liptonbacteria bacterium GWB1_49_6</name>
    <dbReference type="NCBI Taxonomy" id="1798644"/>
    <lineage>
        <taxon>Bacteria</taxon>
        <taxon>Candidatus Liptoniibacteriota</taxon>
    </lineage>
</organism>
<dbReference type="AlphaFoldDB" id="A0A1G2C751"/>
<keyword evidence="2 5" id="KW-0689">Ribosomal protein</keyword>
<evidence type="ECO:0000256" key="1">
    <source>
        <dbReference type="ARBA" id="ARBA00007596"/>
    </source>
</evidence>
<dbReference type="HAMAP" id="MF_00294">
    <property type="entry name" value="Ribosomal_bL33"/>
    <property type="match status" value="1"/>
</dbReference>
<gene>
    <name evidence="5" type="primary">rpmG</name>
    <name evidence="6" type="ORF">A2122_02260</name>
</gene>
<dbReference type="GO" id="GO:0005737">
    <property type="term" value="C:cytoplasm"/>
    <property type="evidence" value="ECO:0007669"/>
    <property type="project" value="UniProtKB-ARBA"/>
</dbReference>
<dbReference type="NCBIfam" id="NF001764">
    <property type="entry name" value="PRK00504.1"/>
    <property type="match status" value="1"/>
</dbReference>
<proteinExistence type="inferred from homology"/>
<evidence type="ECO:0000256" key="5">
    <source>
        <dbReference type="HAMAP-Rule" id="MF_00294"/>
    </source>
</evidence>
<protein>
    <recommendedName>
        <fullName evidence="4 5">Large ribosomal subunit protein bL33</fullName>
    </recommendedName>
</protein>
<dbReference type="SUPFAM" id="SSF57829">
    <property type="entry name" value="Zn-binding ribosomal proteins"/>
    <property type="match status" value="1"/>
</dbReference>
<reference evidence="6 7" key="1">
    <citation type="journal article" date="2016" name="Nat. Commun.">
        <title>Thousands of microbial genomes shed light on interconnected biogeochemical processes in an aquifer system.</title>
        <authorList>
            <person name="Anantharaman K."/>
            <person name="Brown C.T."/>
            <person name="Hug L.A."/>
            <person name="Sharon I."/>
            <person name="Castelle C.J."/>
            <person name="Probst A.J."/>
            <person name="Thomas B.C."/>
            <person name="Singh A."/>
            <person name="Wilkins M.J."/>
            <person name="Karaoz U."/>
            <person name="Brodie E.L."/>
            <person name="Williams K.H."/>
            <person name="Hubbard S.S."/>
            <person name="Banfield J.F."/>
        </authorList>
    </citation>
    <scope>NUCLEOTIDE SEQUENCE [LARGE SCALE GENOMIC DNA]</scope>
</reference>
<keyword evidence="3 5" id="KW-0687">Ribonucleoprotein</keyword>
<dbReference type="NCBIfam" id="TIGR01023">
    <property type="entry name" value="rpmG_bact"/>
    <property type="match status" value="1"/>
</dbReference>
<dbReference type="GO" id="GO:0006412">
    <property type="term" value="P:translation"/>
    <property type="evidence" value="ECO:0007669"/>
    <property type="project" value="UniProtKB-UniRule"/>
</dbReference>
<dbReference type="NCBIfam" id="NF001860">
    <property type="entry name" value="PRK00595.1"/>
    <property type="match status" value="1"/>
</dbReference>
<dbReference type="InterPro" id="IPR001705">
    <property type="entry name" value="Ribosomal_bL33"/>
</dbReference>
<comment type="similarity">
    <text evidence="1 5">Belongs to the bacterial ribosomal protein bL33 family.</text>
</comment>
<evidence type="ECO:0000313" key="7">
    <source>
        <dbReference type="Proteomes" id="UP000176648"/>
    </source>
</evidence>
<accession>A0A1G2C751</accession>
<dbReference type="STRING" id="1798644.A2122_02260"/>
<comment type="caution">
    <text evidence="6">The sequence shown here is derived from an EMBL/GenBank/DDBJ whole genome shotgun (WGS) entry which is preliminary data.</text>
</comment>
<dbReference type="Pfam" id="PF00471">
    <property type="entry name" value="Ribosomal_L33"/>
    <property type="match status" value="1"/>
</dbReference>
<dbReference type="Gene3D" id="2.20.28.120">
    <property type="entry name" value="Ribosomal protein L33"/>
    <property type="match status" value="1"/>
</dbReference>
<dbReference type="GO" id="GO:0003735">
    <property type="term" value="F:structural constituent of ribosome"/>
    <property type="evidence" value="ECO:0007669"/>
    <property type="project" value="InterPro"/>
</dbReference>
<dbReference type="GO" id="GO:1990904">
    <property type="term" value="C:ribonucleoprotein complex"/>
    <property type="evidence" value="ECO:0007669"/>
    <property type="project" value="UniProtKB-KW"/>
</dbReference>
<evidence type="ECO:0000256" key="4">
    <source>
        <dbReference type="ARBA" id="ARBA00035176"/>
    </source>
</evidence>
<sequence length="61" mass="7293">MAKAKRSENLIRLRCTVCKRVNYYTRKNKKKVERKIELKKFCPWDRKSTPHKELKLTGGGK</sequence>
<dbReference type="InterPro" id="IPR011332">
    <property type="entry name" value="Ribosomal_zn-bd"/>
</dbReference>
<name>A0A1G2C751_9BACT</name>
<evidence type="ECO:0000256" key="2">
    <source>
        <dbReference type="ARBA" id="ARBA00022980"/>
    </source>
</evidence>